<evidence type="ECO:0000313" key="1">
    <source>
        <dbReference type="EMBL" id="MFB5192009.1"/>
    </source>
</evidence>
<name>A0ABV5AIB0_9BACL</name>
<organism evidence="1 2">
    <name type="scientific">Alicyclobacillus fastidiosus</name>
    <dbReference type="NCBI Taxonomy" id="392011"/>
    <lineage>
        <taxon>Bacteria</taxon>
        <taxon>Bacillati</taxon>
        <taxon>Bacillota</taxon>
        <taxon>Bacilli</taxon>
        <taxon>Bacillales</taxon>
        <taxon>Alicyclobacillaceae</taxon>
        <taxon>Alicyclobacillus</taxon>
    </lineage>
</organism>
<dbReference type="Proteomes" id="UP001579974">
    <property type="component" value="Unassembled WGS sequence"/>
</dbReference>
<evidence type="ECO:0000313" key="2">
    <source>
        <dbReference type="Proteomes" id="UP001579974"/>
    </source>
</evidence>
<accession>A0ABV5AIB0</accession>
<keyword evidence="2" id="KW-1185">Reference proteome</keyword>
<proteinExistence type="predicted"/>
<sequence length="201" mass="22386">MAFISATVEIIGTRPLLYHCFTPDTLSLEKQERTGRAGNDPEEWKRTFTATSSGQLFLDPSYIFGCLKGAGKYTKKARGSIQTDLVSTLLVTGDRILLDRYIPEDLNTITRDSEQPIYLDVRSVRNPTTKGRNIRYRLALSPGWSTQFNVMWDNTLVNREQMRAVCNDAGQLVGLGDGRSIGLGRFQVVSFEVRDAASATA</sequence>
<reference evidence="1 2" key="1">
    <citation type="journal article" date="2024" name="Int. J. Mol. Sci.">
        <title>Exploration of Alicyclobacillus spp. Genome in Search of Antibiotic Resistance.</title>
        <authorList>
            <person name="Bucka-Kolendo J."/>
            <person name="Kiousi D.E."/>
            <person name="Dekowska A."/>
            <person name="Mikolajczuk-Szczyrba A."/>
            <person name="Karadedos D.M."/>
            <person name="Michael P."/>
            <person name="Galanis A."/>
            <person name="Sokolowska B."/>
        </authorList>
    </citation>
    <scope>NUCLEOTIDE SEQUENCE [LARGE SCALE GENOMIC DNA]</scope>
    <source>
        <strain evidence="1 2">KKP 3000</strain>
    </source>
</reference>
<protein>
    <submittedName>
        <fullName evidence="1">Uncharacterized protein</fullName>
    </submittedName>
</protein>
<gene>
    <name evidence="1" type="ORF">KKP3000_000801</name>
</gene>
<comment type="caution">
    <text evidence="1">The sequence shown here is derived from an EMBL/GenBank/DDBJ whole genome shotgun (WGS) entry which is preliminary data.</text>
</comment>
<dbReference type="RefSeq" id="WP_275476026.1">
    <property type="nucleotide sequence ID" value="NZ_CP162940.1"/>
</dbReference>
<dbReference type="EMBL" id="JBDXSU010000016">
    <property type="protein sequence ID" value="MFB5192009.1"/>
    <property type="molecule type" value="Genomic_DNA"/>
</dbReference>